<dbReference type="NCBIfam" id="NF047352">
    <property type="entry name" value="P_loop_sacsin"/>
    <property type="match status" value="1"/>
</dbReference>
<sequence length="258" mass="27857">MTAFHTTPVSIVEDLQNLLRDRYKSGFPVFKELLQNADDAGAERLIVRAHEGFKEATNPLLRAPSLIIANDGLVMAEHFAAMEKASGGSKGGDTATVGRFGLGQKAFFHLCDAFVAFAWIDGKLDFKVMNPWEEIPDAADTANLWGELSQDDRHLLWFSSQGLEQRGIALVLPLRTDTLMPGAGLWLTPEKWTPERALADIAGGEELMPALCCLRTLGSIEFSGPGAKARRLEIATGASRLSGPQGGVAGRSLAGSWH</sequence>
<dbReference type="OrthoDB" id="9802640at2"/>
<keyword evidence="3" id="KW-1185">Reference proteome</keyword>
<dbReference type="PANTHER" id="PTHR15600">
    <property type="entry name" value="SACSIN"/>
    <property type="match status" value="1"/>
</dbReference>
<gene>
    <name evidence="2" type="ORF">EAH84_13580</name>
</gene>
<dbReference type="EMBL" id="RCZK01000014">
    <property type="protein sequence ID" value="TPG09623.1"/>
    <property type="molecule type" value="Genomic_DNA"/>
</dbReference>
<dbReference type="GO" id="GO:0030544">
    <property type="term" value="F:Hsp70 protein binding"/>
    <property type="evidence" value="ECO:0007669"/>
    <property type="project" value="TreeGrafter"/>
</dbReference>
<organism evidence="2 3">
    <name type="scientific">Sphingomonas oligophenolica</name>
    <dbReference type="NCBI Taxonomy" id="301154"/>
    <lineage>
        <taxon>Bacteria</taxon>
        <taxon>Pseudomonadati</taxon>
        <taxon>Pseudomonadota</taxon>
        <taxon>Alphaproteobacteria</taxon>
        <taxon>Sphingomonadales</taxon>
        <taxon>Sphingomonadaceae</taxon>
        <taxon>Sphingomonas</taxon>
    </lineage>
</organism>
<protein>
    <recommendedName>
        <fullName evidence="1">Sacsin/Nov domain-containing protein</fullName>
    </recommendedName>
</protein>
<dbReference type="InterPro" id="IPR058210">
    <property type="entry name" value="SACS/Nov_dom"/>
</dbReference>
<dbReference type="Proteomes" id="UP000318413">
    <property type="component" value="Unassembled WGS sequence"/>
</dbReference>
<dbReference type="Pfam" id="PF25794">
    <property type="entry name" value="SACS"/>
    <property type="match status" value="1"/>
</dbReference>
<dbReference type="PANTHER" id="PTHR15600:SF42">
    <property type="entry name" value="SACSIN"/>
    <property type="match status" value="1"/>
</dbReference>
<dbReference type="AlphaFoldDB" id="A0A502C9U8"/>
<name>A0A502C9U8_9SPHN</name>
<dbReference type="RefSeq" id="WP_140872552.1">
    <property type="nucleotide sequence ID" value="NZ_RCZK01000014.1"/>
</dbReference>
<dbReference type="InterPro" id="IPR052972">
    <property type="entry name" value="Sacsin_chaperone_reg"/>
</dbReference>
<dbReference type="InterPro" id="IPR036890">
    <property type="entry name" value="HATPase_C_sf"/>
</dbReference>
<comment type="caution">
    <text evidence="2">The sequence shown here is derived from an EMBL/GenBank/DDBJ whole genome shotgun (WGS) entry which is preliminary data.</text>
</comment>
<evidence type="ECO:0000259" key="1">
    <source>
        <dbReference type="Pfam" id="PF25794"/>
    </source>
</evidence>
<accession>A0A502C9U8</accession>
<feature type="domain" description="Sacsin/Nov" evidence="1">
    <location>
        <begin position="11"/>
        <end position="114"/>
    </location>
</feature>
<evidence type="ECO:0000313" key="3">
    <source>
        <dbReference type="Proteomes" id="UP000318413"/>
    </source>
</evidence>
<dbReference type="SUPFAM" id="SSF55874">
    <property type="entry name" value="ATPase domain of HSP90 chaperone/DNA topoisomerase II/histidine kinase"/>
    <property type="match status" value="1"/>
</dbReference>
<evidence type="ECO:0000313" key="2">
    <source>
        <dbReference type="EMBL" id="TPG09623.1"/>
    </source>
</evidence>
<proteinExistence type="predicted"/>
<reference evidence="2 3" key="1">
    <citation type="journal article" date="2019" name="Environ. Microbiol.">
        <title>Species interactions and distinct microbial communities in high Arctic permafrost affected cryosols are associated with the CH4 and CO2 gas fluxes.</title>
        <authorList>
            <person name="Altshuler I."/>
            <person name="Hamel J."/>
            <person name="Turney S."/>
            <person name="Magnuson E."/>
            <person name="Levesque R."/>
            <person name="Greer C."/>
            <person name="Whyte L.G."/>
        </authorList>
    </citation>
    <scope>NUCLEOTIDE SEQUENCE [LARGE SCALE GENOMIC DNA]</scope>
    <source>
        <strain evidence="2 3">S5.1</strain>
    </source>
</reference>